<evidence type="ECO:0000256" key="2">
    <source>
        <dbReference type="RuleBase" id="RU003750"/>
    </source>
</evidence>
<comment type="similarity">
    <text evidence="2">Belongs to the CDP-alcohol phosphatidyltransferase class-I family.</text>
</comment>
<proteinExistence type="inferred from homology"/>
<organism evidence="3 4">
    <name type="scientific">Streptomonospora arabica</name>
    <dbReference type="NCBI Taxonomy" id="412417"/>
    <lineage>
        <taxon>Bacteria</taxon>
        <taxon>Bacillati</taxon>
        <taxon>Actinomycetota</taxon>
        <taxon>Actinomycetes</taxon>
        <taxon>Streptosporangiales</taxon>
        <taxon>Nocardiopsidaceae</taxon>
        <taxon>Streptomonospora</taxon>
    </lineage>
</organism>
<dbReference type="RefSeq" id="WP_344140878.1">
    <property type="nucleotide sequence ID" value="NZ_BAAAQI010000002.1"/>
</dbReference>
<comment type="caution">
    <text evidence="3">The sequence shown here is derived from an EMBL/GenBank/DDBJ whole genome shotgun (WGS) entry which is preliminary data.</text>
</comment>
<dbReference type="Proteomes" id="UP001595858">
    <property type="component" value="Unassembled WGS sequence"/>
</dbReference>
<keyword evidence="1 2" id="KW-0808">Transferase</keyword>
<name>A0ABV9STZ3_9ACTN</name>
<dbReference type="InterPro" id="IPR043130">
    <property type="entry name" value="CDP-OH_PTrfase_TM_dom"/>
</dbReference>
<reference evidence="4" key="1">
    <citation type="journal article" date="2019" name="Int. J. Syst. Evol. Microbiol.">
        <title>The Global Catalogue of Microorganisms (GCM) 10K type strain sequencing project: providing services to taxonomists for standard genome sequencing and annotation.</title>
        <authorList>
            <consortium name="The Broad Institute Genomics Platform"/>
            <consortium name="The Broad Institute Genome Sequencing Center for Infectious Disease"/>
            <person name="Wu L."/>
            <person name="Ma J."/>
        </authorList>
    </citation>
    <scope>NUCLEOTIDE SEQUENCE [LARGE SCALE GENOMIC DNA]</scope>
    <source>
        <strain evidence="4">CGMCC 4.7304</strain>
    </source>
</reference>
<evidence type="ECO:0000313" key="3">
    <source>
        <dbReference type="EMBL" id="MFC4869763.1"/>
    </source>
</evidence>
<protein>
    <submittedName>
        <fullName evidence="3">CDP-alcohol phosphatidyltransferase family protein</fullName>
    </submittedName>
</protein>
<dbReference type="Gene3D" id="1.20.120.1760">
    <property type="match status" value="1"/>
</dbReference>
<dbReference type="Pfam" id="PF01066">
    <property type="entry name" value="CDP-OH_P_transf"/>
    <property type="match status" value="1"/>
</dbReference>
<gene>
    <name evidence="3" type="ORF">ACFPCZ_24295</name>
</gene>
<dbReference type="EMBL" id="JBHSIY010000029">
    <property type="protein sequence ID" value="MFC4869763.1"/>
    <property type="molecule type" value="Genomic_DNA"/>
</dbReference>
<dbReference type="PROSITE" id="PS00379">
    <property type="entry name" value="CDP_ALCOHOL_P_TRANSF"/>
    <property type="match status" value="1"/>
</dbReference>
<dbReference type="InterPro" id="IPR048254">
    <property type="entry name" value="CDP_ALCOHOL_P_TRANSF_CS"/>
</dbReference>
<dbReference type="InterPro" id="IPR000462">
    <property type="entry name" value="CDP-OH_P_trans"/>
</dbReference>
<keyword evidence="4" id="KW-1185">Reference proteome</keyword>
<evidence type="ECO:0000256" key="1">
    <source>
        <dbReference type="ARBA" id="ARBA00022679"/>
    </source>
</evidence>
<sequence>METRRLGRLLGPRRRLVGARGRAAAQTTALHAVVLYGARDRRGRVRAVACRLPAMTHLGLLEARAGLSAADALTPLRANLPALARGAWTGPLALATDVADGRLARSTGTASPFGAYADALADASLWIAYALRHEPDPRWRGALITAWLLPAAGVTAAAFARGRMVEVPRVRGVHPATVVARGLLRARAGRRGPARAGAGRFAEMSGD</sequence>
<evidence type="ECO:0000313" key="4">
    <source>
        <dbReference type="Proteomes" id="UP001595858"/>
    </source>
</evidence>
<accession>A0ABV9STZ3</accession>